<dbReference type="NCBIfam" id="TIGR02666">
    <property type="entry name" value="moaA"/>
    <property type="match status" value="1"/>
</dbReference>
<evidence type="ECO:0000256" key="11">
    <source>
        <dbReference type="ARBA" id="ARBA00023239"/>
    </source>
</evidence>
<comment type="catalytic activity">
    <reaction evidence="12">
        <text>GTP + AH2 + S-adenosyl-L-methionine = (8S)-3',8-cyclo-7,8-dihydroguanosine 5'-triphosphate + 5'-deoxyadenosine + L-methionine + A + H(+)</text>
        <dbReference type="Rhea" id="RHEA:49576"/>
        <dbReference type="ChEBI" id="CHEBI:13193"/>
        <dbReference type="ChEBI" id="CHEBI:15378"/>
        <dbReference type="ChEBI" id="CHEBI:17319"/>
        <dbReference type="ChEBI" id="CHEBI:17499"/>
        <dbReference type="ChEBI" id="CHEBI:37565"/>
        <dbReference type="ChEBI" id="CHEBI:57844"/>
        <dbReference type="ChEBI" id="CHEBI:59789"/>
        <dbReference type="ChEBI" id="CHEBI:131766"/>
        <dbReference type="EC" id="4.1.99.22"/>
    </reaction>
</comment>
<dbReference type="SMART" id="SM00729">
    <property type="entry name" value="Elp3"/>
    <property type="match status" value="1"/>
</dbReference>
<evidence type="ECO:0000256" key="9">
    <source>
        <dbReference type="ARBA" id="ARBA00023134"/>
    </source>
</evidence>
<comment type="caution">
    <text evidence="14">The sequence shown here is derived from an EMBL/GenBank/DDBJ whole genome shotgun (WGS) entry which is preliminary data.</text>
</comment>
<dbReference type="EC" id="4.1.99.22" evidence="2"/>
<organism evidence="14 15">
    <name type="scientific">Acetomicrobium flavidum</name>
    <dbReference type="NCBI Taxonomy" id="49896"/>
    <lineage>
        <taxon>Bacteria</taxon>
        <taxon>Thermotogati</taxon>
        <taxon>Synergistota</taxon>
        <taxon>Synergistia</taxon>
        <taxon>Synergistales</taxon>
        <taxon>Acetomicrobiaceae</taxon>
        <taxon>Acetomicrobium</taxon>
    </lineage>
</organism>
<dbReference type="Gene3D" id="3.20.20.70">
    <property type="entry name" value="Aldolase class I"/>
    <property type="match status" value="1"/>
</dbReference>
<dbReference type="SFLD" id="SFLDG01383">
    <property type="entry name" value="cyclic_pyranopterin_phosphate"/>
    <property type="match status" value="1"/>
</dbReference>
<keyword evidence="5" id="KW-0479">Metal-binding</keyword>
<name>A0ABY1JAY1_9BACT</name>
<accession>A0ABY1JAY1</accession>
<dbReference type="InterPro" id="IPR007197">
    <property type="entry name" value="rSAM"/>
</dbReference>
<dbReference type="EMBL" id="FSQZ01000001">
    <property type="protein sequence ID" value="SIN62796.1"/>
    <property type="molecule type" value="Genomic_DNA"/>
</dbReference>
<comment type="cofactor">
    <cofactor evidence="1">
        <name>[4Fe-4S] cluster</name>
        <dbReference type="ChEBI" id="CHEBI:49883"/>
    </cofactor>
</comment>
<evidence type="ECO:0000256" key="2">
    <source>
        <dbReference type="ARBA" id="ARBA00012167"/>
    </source>
</evidence>
<evidence type="ECO:0000313" key="15">
    <source>
        <dbReference type="Proteomes" id="UP000185093"/>
    </source>
</evidence>
<keyword evidence="9" id="KW-0342">GTP-binding</keyword>
<dbReference type="SFLD" id="SFLDG01067">
    <property type="entry name" value="SPASM/twitch_domain_containing"/>
    <property type="match status" value="1"/>
</dbReference>
<dbReference type="PANTHER" id="PTHR22960:SF0">
    <property type="entry name" value="MOLYBDENUM COFACTOR BIOSYNTHESIS PROTEIN 1"/>
    <property type="match status" value="1"/>
</dbReference>
<evidence type="ECO:0000256" key="1">
    <source>
        <dbReference type="ARBA" id="ARBA00001966"/>
    </source>
</evidence>
<evidence type="ECO:0000256" key="5">
    <source>
        <dbReference type="ARBA" id="ARBA00022723"/>
    </source>
</evidence>
<evidence type="ECO:0000259" key="13">
    <source>
        <dbReference type="PROSITE" id="PS51918"/>
    </source>
</evidence>
<protein>
    <recommendedName>
        <fullName evidence="2">GTP 3',8-cyclase</fullName>
        <ecNumber evidence="2">4.1.99.22</ecNumber>
    </recommendedName>
</protein>
<dbReference type="Pfam" id="PF04055">
    <property type="entry name" value="Radical_SAM"/>
    <property type="match status" value="1"/>
</dbReference>
<sequence length="324" mass="36670">MALELVDKLGRRLTYVRISVTDRCNFRCRYCMPAQGVEWIPHDRIMRYEEIELLVGILTELGVKKIRLTGGEPFVRKGIPQFLRTLRRLFPELELAVTTNASLLANYIDNIKDLNINLNISLDTLDPDKFKDITRVGNLDDVLKGISMWSGLGLPFKVNTVLIKGFNEDEIRPLAEFARKMGGVLRFIEFMPLDRSVWSQDSFIPASSIEDLIFSSGDWKELENKTTDTDGPARYFVDLKTGQKIGVIAAVSHHFCETCNRLRITASGELKNCLFASGGVDLLSPLRAGDLDEVKHRILLASWDKPENWKKQISGDRHMSQIGG</sequence>
<dbReference type="PROSITE" id="PS51918">
    <property type="entry name" value="RADICAL_SAM"/>
    <property type="match status" value="1"/>
</dbReference>
<dbReference type="InterPro" id="IPR006638">
    <property type="entry name" value="Elp3/MiaA/NifB-like_rSAM"/>
</dbReference>
<keyword evidence="15" id="KW-1185">Reference proteome</keyword>
<dbReference type="SUPFAM" id="SSF102114">
    <property type="entry name" value="Radical SAM enzymes"/>
    <property type="match status" value="1"/>
</dbReference>
<dbReference type="Proteomes" id="UP000185093">
    <property type="component" value="Unassembled WGS sequence"/>
</dbReference>
<dbReference type="PROSITE" id="PS01305">
    <property type="entry name" value="MOAA_NIFB_PQQE"/>
    <property type="match status" value="1"/>
</dbReference>
<evidence type="ECO:0000256" key="10">
    <source>
        <dbReference type="ARBA" id="ARBA00023150"/>
    </source>
</evidence>
<dbReference type="RefSeq" id="WP_074199038.1">
    <property type="nucleotide sequence ID" value="NZ_FSQZ01000001.1"/>
</dbReference>
<keyword evidence="4" id="KW-0949">S-adenosyl-L-methionine</keyword>
<dbReference type="Pfam" id="PF06463">
    <property type="entry name" value="Mob_synth_C"/>
    <property type="match status" value="1"/>
</dbReference>
<dbReference type="InterPro" id="IPR000385">
    <property type="entry name" value="MoaA_NifB_PqqE_Fe-S-bd_CS"/>
</dbReference>
<keyword evidence="10" id="KW-0501">Molybdenum cofactor biosynthesis</keyword>
<evidence type="ECO:0000256" key="12">
    <source>
        <dbReference type="ARBA" id="ARBA00048697"/>
    </source>
</evidence>
<proteinExistence type="predicted"/>
<dbReference type="InterPro" id="IPR010505">
    <property type="entry name" value="MoaA_twitch"/>
</dbReference>
<dbReference type="InterPro" id="IPR013483">
    <property type="entry name" value="MoaA"/>
</dbReference>
<dbReference type="PANTHER" id="PTHR22960">
    <property type="entry name" value="MOLYBDOPTERIN COFACTOR SYNTHESIS PROTEIN A"/>
    <property type="match status" value="1"/>
</dbReference>
<keyword evidence="8" id="KW-0411">Iron-sulfur</keyword>
<dbReference type="CDD" id="cd21117">
    <property type="entry name" value="Twitch_MoaA"/>
    <property type="match status" value="1"/>
</dbReference>
<dbReference type="InterPro" id="IPR040064">
    <property type="entry name" value="MoaA-like"/>
</dbReference>
<dbReference type="InterPro" id="IPR013785">
    <property type="entry name" value="Aldolase_TIM"/>
</dbReference>
<evidence type="ECO:0000256" key="3">
    <source>
        <dbReference type="ARBA" id="ARBA00022485"/>
    </source>
</evidence>
<keyword evidence="3" id="KW-0004">4Fe-4S</keyword>
<reference evidence="14 15" key="1">
    <citation type="submission" date="2016-11" db="EMBL/GenBank/DDBJ databases">
        <authorList>
            <person name="Varghese N."/>
            <person name="Submissions S."/>
        </authorList>
    </citation>
    <scope>NUCLEOTIDE SEQUENCE [LARGE SCALE GENOMIC DNA]</scope>
    <source>
        <strain evidence="14 15">DSM 20664</strain>
    </source>
</reference>
<evidence type="ECO:0000256" key="8">
    <source>
        <dbReference type="ARBA" id="ARBA00023014"/>
    </source>
</evidence>
<evidence type="ECO:0000256" key="7">
    <source>
        <dbReference type="ARBA" id="ARBA00023004"/>
    </source>
</evidence>
<dbReference type="InterPro" id="IPR050105">
    <property type="entry name" value="MoCo_biosynth_MoaA/MoaC"/>
</dbReference>
<dbReference type="CDD" id="cd01335">
    <property type="entry name" value="Radical_SAM"/>
    <property type="match status" value="1"/>
</dbReference>
<keyword evidence="11" id="KW-0456">Lyase</keyword>
<dbReference type="InterPro" id="IPR058240">
    <property type="entry name" value="rSAM_sf"/>
</dbReference>
<evidence type="ECO:0000256" key="4">
    <source>
        <dbReference type="ARBA" id="ARBA00022691"/>
    </source>
</evidence>
<dbReference type="SFLD" id="SFLDG01386">
    <property type="entry name" value="main_SPASM_domain-containing"/>
    <property type="match status" value="1"/>
</dbReference>
<feature type="domain" description="Radical SAM core" evidence="13">
    <location>
        <begin position="8"/>
        <end position="233"/>
    </location>
</feature>
<evidence type="ECO:0000256" key="6">
    <source>
        <dbReference type="ARBA" id="ARBA00022741"/>
    </source>
</evidence>
<keyword evidence="6" id="KW-0547">Nucleotide-binding</keyword>
<gene>
    <name evidence="14" type="ORF">SAMN05444368_0248</name>
</gene>
<dbReference type="SFLD" id="SFLDS00029">
    <property type="entry name" value="Radical_SAM"/>
    <property type="match status" value="1"/>
</dbReference>
<evidence type="ECO:0000313" key="14">
    <source>
        <dbReference type="EMBL" id="SIN62796.1"/>
    </source>
</evidence>
<keyword evidence="7" id="KW-0408">Iron</keyword>